<evidence type="ECO:0000313" key="1">
    <source>
        <dbReference type="EMBL" id="OUB53572.1"/>
    </source>
</evidence>
<proteinExistence type="predicted"/>
<accession>A0A9X6M029</accession>
<dbReference type="Proteomes" id="UP000195120">
    <property type="component" value="Unassembled WGS sequence"/>
</dbReference>
<dbReference type="InterPro" id="IPR025233">
    <property type="entry name" value="DUF4176"/>
</dbReference>
<evidence type="ECO:0000313" key="2">
    <source>
        <dbReference type="Proteomes" id="UP000195120"/>
    </source>
</evidence>
<dbReference type="RefSeq" id="WP_076876523.1">
    <property type="nucleotide sequence ID" value="NZ_MOOP01000021.1"/>
</dbReference>
<gene>
    <name evidence="1" type="ORF">BK741_02805</name>
</gene>
<comment type="caution">
    <text evidence="1">The sequence shown here is derived from an EMBL/GenBank/DDBJ whole genome shotgun (WGS) entry which is preliminary data.</text>
</comment>
<protein>
    <recommendedName>
        <fullName evidence="3">DUF4176 domain-containing protein</fullName>
    </recommendedName>
</protein>
<dbReference type="Pfam" id="PF13780">
    <property type="entry name" value="DUF4176"/>
    <property type="match status" value="1"/>
</dbReference>
<organism evidence="1 2">
    <name type="scientific">Bacillus thuringiensis serovar iberica</name>
    <dbReference type="NCBI Taxonomy" id="180866"/>
    <lineage>
        <taxon>Bacteria</taxon>
        <taxon>Bacillati</taxon>
        <taxon>Bacillota</taxon>
        <taxon>Bacilli</taxon>
        <taxon>Bacillales</taxon>
        <taxon>Bacillaceae</taxon>
        <taxon>Bacillus</taxon>
        <taxon>Bacillus cereus group</taxon>
    </lineage>
</organism>
<reference evidence="1 2" key="1">
    <citation type="submission" date="2016-10" db="EMBL/GenBank/DDBJ databases">
        <title>Comparative genomics of Bacillus thuringiensis reveals a path to pathogens against multiple invertebrate hosts.</title>
        <authorList>
            <person name="Zheng J."/>
            <person name="Gao Q."/>
            <person name="Liu H."/>
            <person name="Peng D."/>
            <person name="Ruan L."/>
            <person name="Sun M."/>
        </authorList>
    </citation>
    <scope>NUCLEOTIDE SEQUENCE [LARGE SCALE GENOMIC DNA]</scope>
    <source>
        <strain evidence="1">BGSC 4BW1</strain>
    </source>
</reference>
<evidence type="ECO:0008006" key="3">
    <source>
        <dbReference type="Google" id="ProtNLM"/>
    </source>
</evidence>
<sequence length="95" mass="11105">MEDRYMPNLFIGEDLLPIGSVVLVEGINQPLMIYGRKQGQVNENKMWDYVSCPYPHGNLSKEYNVFFNHNQIASLFFKGFETVEELELRNKLAKF</sequence>
<dbReference type="AlphaFoldDB" id="A0A9X6M029"/>
<name>A0A9X6M029_BACTU</name>
<dbReference type="EMBL" id="MOOP01000021">
    <property type="protein sequence ID" value="OUB53572.1"/>
    <property type="molecule type" value="Genomic_DNA"/>
</dbReference>